<evidence type="ECO:0000313" key="5">
    <source>
        <dbReference type="EMBL" id="MAG18029.1"/>
    </source>
</evidence>
<dbReference type="InterPro" id="IPR014722">
    <property type="entry name" value="Rib_uL2_dom2"/>
</dbReference>
<comment type="similarity">
    <text evidence="1 4">Belongs to the universal ribosomal protein uL24 family.</text>
</comment>
<dbReference type="HAMAP" id="MF_01326_A">
    <property type="entry name" value="Ribosomal_uL24_A"/>
    <property type="match status" value="1"/>
</dbReference>
<dbReference type="GO" id="GO:0003735">
    <property type="term" value="F:structural constituent of ribosome"/>
    <property type="evidence" value="ECO:0007669"/>
    <property type="project" value="UniProtKB-UniRule"/>
</dbReference>
<dbReference type="GO" id="GO:0006412">
    <property type="term" value="P:translation"/>
    <property type="evidence" value="ECO:0007669"/>
    <property type="project" value="UniProtKB-UniRule"/>
</dbReference>
<keyword evidence="2 4" id="KW-0689">Ribosomal protein</keyword>
<dbReference type="AlphaFoldDB" id="A0A2D6LP97"/>
<sequence length="149" mass="16981">MEVTSSKPKKQRKWHYTKPLHLQQKEFAMHLSKDLKKSIGKRSLDGRKGDTVKVMRGNEKFVGKQGVITAILRQKKQVLIEGITRKRLDGTEIQVPFKASNLRIVNIEDKDNRRLKGKKVAKEAKKVLPKVDAQPTAATVEEKVKEDGK</sequence>
<dbReference type="EMBL" id="NZBD01000004">
    <property type="protein sequence ID" value="MAG18029.1"/>
    <property type="molecule type" value="Genomic_DNA"/>
</dbReference>
<organism evidence="5 6">
    <name type="scientific">Candidatus Iainarchaeum sp</name>
    <dbReference type="NCBI Taxonomy" id="3101447"/>
    <lineage>
        <taxon>Archaea</taxon>
        <taxon>Candidatus Iainarchaeota</taxon>
        <taxon>Candidatus Iainarchaeia</taxon>
        <taxon>Candidatus Iainarchaeales</taxon>
        <taxon>Candidatus Iainarchaeaceae</taxon>
        <taxon>Candidatus Iainarchaeum</taxon>
    </lineage>
</organism>
<accession>A0A2D6LP97</accession>
<reference evidence="6" key="1">
    <citation type="submission" date="2017-09" db="EMBL/GenBank/DDBJ databases">
        <title>The Reconstruction of 2,631 Draft Metagenome-Assembled Genomes from the Global Oceans.</title>
        <authorList>
            <person name="Tully B.J."/>
            <person name="Graham E.D."/>
            <person name="Heidelberg J.F."/>
        </authorList>
    </citation>
    <scope>NUCLEOTIDE SEQUENCE [LARGE SCALE GENOMIC DNA]</scope>
</reference>
<dbReference type="NCBIfam" id="TIGR01080">
    <property type="entry name" value="rplX_A_E"/>
    <property type="match status" value="1"/>
</dbReference>
<dbReference type="Gene3D" id="2.30.30.30">
    <property type="match status" value="1"/>
</dbReference>
<dbReference type="SUPFAM" id="SSF50104">
    <property type="entry name" value="Translation proteins SH3-like domain"/>
    <property type="match status" value="1"/>
</dbReference>
<comment type="function">
    <text evidence="4">One of two assembly initiator proteins, it binds directly to the 5'-end of the 23S rRNA, where it nucleates assembly of the 50S subunit.</text>
</comment>
<dbReference type="GO" id="GO:0015934">
    <property type="term" value="C:large ribosomal subunit"/>
    <property type="evidence" value="ECO:0007669"/>
    <property type="project" value="UniProtKB-UniRule"/>
</dbReference>
<dbReference type="Proteomes" id="UP000226712">
    <property type="component" value="Unassembled WGS sequence"/>
</dbReference>
<dbReference type="GO" id="GO:0019843">
    <property type="term" value="F:rRNA binding"/>
    <property type="evidence" value="ECO:0007669"/>
    <property type="project" value="UniProtKB-UniRule"/>
</dbReference>
<dbReference type="InterPro" id="IPR041988">
    <property type="entry name" value="Ribosomal_uL24_KOW"/>
</dbReference>
<dbReference type="CDD" id="cd06089">
    <property type="entry name" value="KOW_RPL26"/>
    <property type="match status" value="1"/>
</dbReference>
<comment type="caution">
    <text evidence="5">The sequence shown here is derived from an EMBL/GenBank/DDBJ whole genome shotgun (WGS) entry which is preliminary data.</text>
</comment>
<dbReference type="PANTHER" id="PTHR11143">
    <property type="entry name" value="60S RIBOSOMAL PROTEIN L26 FAMILY MEMBER"/>
    <property type="match status" value="1"/>
</dbReference>
<keyword evidence="4" id="KW-0699">rRNA-binding</keyword>
<evidence type="ECO:0000256" key="3">
    <source>
        <dbReference type="ARBA" id="ARBA00023274"/>
    </source>
</evidence>
<evidence type="ECO:0000256" key="2">
    <source>
        <dbReference type="ARBA" id="ARBA00022980"/>
    </source>
</evidence>
<dbReference type="InterPro" id="IPR005756">
    <property type="entry name" value="Ribosomal_uL24_euk/arc"/>
</dbReference>
<evidence type="ECO:0000256" key="1">
    <source>
        <dbReference type="ARBA" id="ARBA00010618"/>
    </source>
</evidence>
<comment type="function">
    <text evidence="4">Located at the polypeptide exit tunnel on the outside of the subunit.</text>
</comment>
<keyword evidence="3 4" id="KW-0687">Ribonucleoprotein</keyword>
<dbReference type="InterPro" id="IPR008991">
    <property type="entry name" value="Translation_prot_SH3-like_sf"/>
</dbReference>
<evidence type="ECO:0000256" key="4">
    <source>
        <dbReference type="HAMAP-Rule" id="MF_01326"/>
    </source>
</evidence>
<dbReference type="Pfam" id="PF16906">
    <property type="entry name" value="Ribosomal_L26"/>
    <property type="match status" value="1"/>
</dbReference>
<comment type="subunit">
    <text evidence="4">Part of the 50S ribosomal subunit.</text>
</comment>
<keyword evidence="4" id="KW-0694">RNA-binding</keyword>
<evidence type="ECO:0000313" key="6">
    <source>
        <dbReference type="Proteomes" id="UP000226712"/>
    </source>
</evidence>
<gene>
    <name evidence="5" type="primary">rplX</name>
    <name evidence="4" type="synonym">rpl24</name>
    <name evidence="5" type="ORF">CL944_00980</name>
</gene>
<proteinExistence type="inferred from homology"/>
<protein>
    <recommendedName>
        <fullName evidence="4">Large ribosomal subunit protein uL24</fullName>
    </recommendedName>
</protein>
<name>A0A2D6LP97_9ARCH</name>